<evidence type="ECO:0000313" key="9">
    <source>
        <dbReference type="EMBL" id="ABO95516.1"/>
    </source>
</evidence>
<dbReference type="InterPro" id="IPR007259">
    <property type="entry name" value="GCP"/>
</dbReference>
<dbReference type="GO" id="GO:0051321">
    <property type="term" value="P:meiotic cell cycle"/>
    <property type="evidence" value="ECO:0007669"/>
    <property type="project" value="TreeGrafter"/>
</dbReference>
<dbReference type="OrthoDB" id="78652at2759"/>
<comment type="function">
    <text evidence="6">Component of the gamma-tubulin ring complex (gTuRC) which mediates microtubule nucleation.</text>
</comment>
<dbReference type="eggNOG" id="KOG2065">
    <property type="taxonomic scope" value="Eukaryota"/>
</dbReference>
<proteinExistence type="inferred from homology"/>
<sequence>MIPDLLLALMGVPGDVFELDPTSNDAVVDRLRVADGLHFIKRHEVERLNALVRVGGAYRTLERVTTIESTKASFATTPQSLYRRALAIGIQERLREYEEEILKLEQETLRRGTTSGAVNAIESALSDDGAVLTMMCERFVSVFEGENALRGGDVIRQTRDAWLRAGHPAAREACGRLYWKVMQVMMQQLLGWCAHGTIVDPYDEFFVRTIARKEGYEVKDDAKDDGSVIWHESHRVALERLPPGVELSTAESVSFIGRGVRILTHPTRGGNMRGHFDADGYAMRATSRIRRLAAAESFDPRDFEAEVEAMRSEIAASLGEVLLNDSGLISHLNAMCGFYFLGKGDFYTTFLDEARELFSLPPKPGSATRELSTPFAQAAVSTIVDEALASRFRLAYTSALTQQSEDEKSSTTATPSSAFVPRVRIPEYDAWDGVSLECEVHWPMGIFLTNDTLDRYKTIFKYLFRLRRVHFDLQDAWIHLRRSGLTRTLRLRHVMDQLIENWRTYIQVDVIETEFKKMLDKIAETTDFNKCALAHRQYLAAIMAHSFLDVGSIMTIFEDIFGLARELCETSARYANGQPLPADWDERIAYLTRQFEKNSVELYDNLRGGYVVELPELRALLMRFNFNEFFENTT</sequence>
<evidence type="ECO:0000256" key="3">
    <source>
        <dbReference type="ARBA" id="ARBA00022490"/>
    </source>
</evidence>
<dbReference type="GeneID" id="5001177"/>
<dbReference type="PANTHER" id="PTHR19302:SF27">
    <property type="entry name" value="GAMMA-TUBULIN COMPLEX COMPONENT 4"/>
    <property type="match status" value="1"/>
</dbReference>
<comment type="subcellular location">
    <subcellularLocation>
        <location evidence="1 6">Cytoplasm</location>
        <location evidence="1 6">Cytoskeleton</location>
        <location evidence="1 6">Microtubule organizing center</location>
    </subcellularLocation>
</comment>
<dbReference type="GO" id="GO:0043015">
    <property type="term" value="F:gamma-tubulin binding"/>
    <property type="evidence" value="ECO:0007669"/>
    <property type="project" value="InterPro"/>
</dbReference>
<gene>
    <name evidence="9" type="ORF">OSTLU_14999</name>
</gene>
<dbReference type="STRING" id="436017.A4RVX2"/>
<dbReference type="InterPro" id="IPR041470">
    <property type="entry name" value="GCP_N"/>
</dbReference>
<keyword evidence="10" id="KW-1185">Reference proteome</keyword>
<dbReference type="GO" id="GO:0000922">
    <property type="term" value="C:spindle pole"/>
    <property type="evidence" value="ECO:0007669"/>
    <property type="project" value="InterPro"/>
</dbReference>
<dbReference type="KEGG" id="olu:OSTLU_14999"/>
<dbReference type="Pfam" id="PF04130">
    <property type="entry name" value="GCP_C_terminal"/>
    <property type="match status" value="1"/>
</dbReference>
<protein>
    <recommendedName>
        <fullName evidence="6">Gamma-tubulin complex component</fullName>
    </recommendedName>
</protein>
<evidence type="ECO:0000256" key="6">
    <source>
        <dbReference type="RuleBase" id="RU363050"/>
    </source>
</evidence>
<dbReference type="InterPro" id="IPR040457">
    <property type="entry name" value="GCP_C"/>
</dbReference>
<evidence type="ECO:0000313" key="10">
    <source>
        <dbReference type="Proteomes" id="UP000001568"/>
    </source>
</evidence>
<comment type="similarity">
    <text evidence="2 6">Belongs to the TUBGCP family.</text>
</comment>
<dbReference type="GO" id="GO:0051225">
    <property type="term" value="P:spindle assembly"/>
    <property type="evidence" value="ECO:0007669"/>
    <property type="project" value="TreeGrafter"/>
</dbReference>
<dbReference type="GO" id="GO:0005874">
    <property type="term" value="C:microtubule"/>
    <property type="evidence" value="ECO:0007669"/>
    <property type="project" value="UniProtKB-KW"/>
</dbReference>
<dbReference type="PANTHER" id="PTHR19302">
    <property type="entry name" value="GAMMA TUBULIN COMPLEX PROTEIN"/>
    <property type="match status" value="1"/>
</dbReference>
<evidence type="ECO:0000256" key="4">
    <source>
        <dbReference type="ARBA" id="ARBA00022701"/>
    </source>
</evidence>
<name>A4RVX2_OSTLU</name>
<dbReference type="Pfam" id="PF17681">
    <property type="entry name" value="GCP_N_terminal"/>
    <property type="match status" value="1"/>
</dbReference>
<dbReference type="GO" id="GO:0000930">
    <property type="term" value="C:gamma-tubulin complex"/>
    <property type="evidence" value="ECO:0007669"/>
    <property type="project" value="TreeGrafter"/>
</dbReference>
<feature type="domain" description="Gamma tubulin complex component protein N-terminal" evidence="8">
    <location>
        <begin position="3"/>
        <end position="324"/>
    </location>
</feature>
<dbReference type="GO" id="GO:0007020">
    <property type="term" value="P:microtubule nucleation"/>
    <property type="evidence" value="ECO:0007669"/>
    <property type="project" value="InterPro"/>
</dbReference>
<dbReference type="Proteomes" id="UP000001568">
    <property type="component" value="Chromosome 4"/>
</dbReference>
<dbReference type="EMBL" id="CP000584">
    <property type="protein sequence ID" value="ABO95516.1"/>
    <property type="molecule type" value="Genomic_DNA"/>
</dbReference>
<dbReference type="HOGENOM" id="CLU_012029_0_0_1"/>
<keyword evidence="3 6" id="KW-0963">Cytoplasm</keyword>
<keyword evidence="5 6" id="KW-0206">Cytoskeleton</keyword>
<dbReference type="Gene3D" id="1.20.120.1900">
    <property type="entry name" value="Gamma-tubulin complex, C-terminal domain"/>
    <property type="match status" value="1"/>
</dbReference>
<evidence type="ECO:0000259" key="8">
    <source>
        <dbReference type="Pfam" id="PF17681"/>
    </source>
</evidence>
<dbReference type="GO" id="GO:0051011">
    <property type="term" value="F:microtubule minus-end binding"/>
    <property type="evidence" value="ECO:0007669"/>
    <property type="project" value="TreeGrafter"/>
</dbReference>
<evidence type="ECO:0000256" key="5">
    <source>
        <dbReference type="ARBA" id="ARBA00023212"/>
    </source>
</evidence>
<feature type="domain" description="Gamma tubulin complex component C-terminal" evidence="7">
    <location>
        <begin position="328"/>
        <end position="630"/>
    </location>
</feature>
<reference evidence="9 10" key="1">
    <citation type="journal article" date="2007" name="Proc. Natl. Acad. Sci. U.S.A.">
        <title>The tiny eukaryote Ostreococcus provides genomic insights into the paradox of plankton speciation.</title>
        <authorList>
            <person name="Palenik B."/>
            <person name="Grimwood J."/>
            <person name="Aerts A."/>
            <person name="Rouze P."/>
            <person name="Salamov A."/>
            <person name="Putnam N."/>
            <person name="Dupont C."/>
            <person name="Jorgensen R."/>
            <person name="Derelle E."/>
            <person name="Rombauts S."/>
            <person name="Zhou K."/>
            <person name="Otillar R."/>
            <person name="Merchant S.S."/>
            <person name="Podell S."/>
            <person name="Gaasterland T."/>
            <person name="Napoli C."/>
            <person name="Gendler K."/>
            <person name="Manuell A."/>
            <person name="Tai V."/>
            <person name="Vallon O."/>
            <person name="Piganeau G."/>
            <person name="Jancek S."/>
            <person name="Heijde M."/>
            <person name="Jabbari K."/>
            <person name="Bowler C."/>
            <person name="Lohr M."/>
            <person name="Robbens S."/>
            <person name="Werner G."/>
            <person name="Dubchak I."/>
            <person name="Pazour G.J."/>
            <person name="Ren Q."/>
            <person name="Paulsen I."/>
            <person name="Delwiche C."/>
            <person name="Schmutz J."/>
            <person name="Rokhsar D."/>
            <person name="Van de Peer Y."/>
            <person name="Moreau H."/>
            <person name="Grigoriev I.V."/>
        </authorList>
    </citation>
    <scope>NUCLEOTIDE SEQUENCE [LARGE SCALE GENOMIC DNA]</scope>
    <source>
        <strain evidence="9 10">CCE9901</strain>
    </source>
</reference>
<evidence type="ECO:0000256" key="1">
    <source>
        <dbReference type="ARBA" id="ARBA00004267"/>
    </source>
</evidence>
<dbReference type="InterPro" id="IPR042241">
    <property type="entry name" value="GCP_C_sf"/>
</dbReference>
<dbReference type="AlphaFoldDB" id="A4RVX2"/>
<accession>A4RVX2</accession>
<keyword evidence="4 6" id="KW-0493">Microtubule</keyword>
<evidence type="ECO:0000256" key="2">
    <source>
        <dbReference type="ARBA" id="ARBA00010337"/>
    </source>
</evidence>
<dbReference type="GO" id="GO:0031122">
    <property type="term" value="P:cytoplasmic microtubule organization"/>
    <property type="evidence" value="ECO:0007669"/>
    <property type="project" value="TreeGrafter"/>
</dbReference>
<feature type="non-terminal residue" evidence="9">
    <location>
        <position position="634"/>
    </location>
</feature>
<evidence type="ECO:0000259" key="7">
    <source>
        <dbReference type="Pfam" id="PF04130"/>
    </source>
</evidence>
<dbReference type="RefSeq" id="XP_001417223.1">
    <property type="nucleotide sequence ID" value="XM_001417186.1"/>
</dbReference>
<dbReference type="OMA" id="WDERIAY"/>
<organism evidence="9 10">
    <name type="scientific">Ostreococcus lucimarinus (strain CCE9901)</name>
    <dbReference type="NCBI Taxonomy" id="436017"/>
    <lineage>
        <taxon>Eukaryota</taxon>
        <taxon>Viridiplantae</taxon>
        <taxon>Chlorophyta</taxon>
        <taxon>Mamiellophyceae</taxon>
        <taxon>Mamiellales</taxon>
        <taxon>Bathycoccaceae</taxon>
        <taxon>Ostreococcus</taxon>
    </lineage>
</organism>
<dbReference type="GO" id="GO:0000278">
    <property type="term" value="P:mitotic cell cycle"/>
    <property type="evidence" value="ECO:0007669"/>
    <property type="project" value="TreeGrafter"/>
</dbReference>